<sequence length="150" mass="16905">MAGRGRWPTLDESRLQGPNPRARTRQWPYGTQSCLCPTINLGFENESCIIGFPGVGRLVASDSYISQEAPLWAVSAGHVRPGRSSTSNTNGVQIDCVRRRRRQPMRARARNPRVPRSLTRSPPMKCRTRRRTAPVLVRAWEYEALAHPSL</sequence>
<dbReference type="EMBL" id="MCFA01000135">
    <property type="protein sequence ID" value="ORY04461.1"/>
    <property type="molecule type" value="Genomic_DNA"/>
</dbReference>
<protein>
    <submittedName>
        <fullName evidence="2">Uncharacterized protein</fullName>
    </submittedName>
</protein>
<feature type="region of interest" description="Disordered" evidence="1">
    <location>
        <begin position="1"/>
        <end position="24"/>
    </location>
</feature>
<feature type="compositionally biased region" description="Basic residues" evidence="1">
    <location>
        <begin position="101"/>
        <end position="113"/>
    </location>
</feature>
<evidence type="ECO:0000313" key="3">
    <source>
        <dbReference type="Proteomes" id="UP000193144"/>
    </source>
</evidence>
<gene>
    <name evidence="2" type="ORF">BCR34DRAFT_56231</name>
</gene>
<feature type="region of interest" description="Disordered" evidence="1">
    <location>
        <begin position="101"/>
        <end position="128"/>
    </location>
</feature>
<evidence type="ECO:0000256" key="1">
    <source>
        <dbReference type="SAM" id="MobiDB-lite"/>
    </source>
</evidence>
<dbReference type="Proteomes" id="UP000193144">
    <property type="component" value="Unassembled WGS sequence"/>
</dbReference>
<comment type="caution">
    <text evidence="2">The sequence shown here is derived from an EMBL/GenBank/DDBJ whole genome shotgun (WGS) entry which is preliminary data.</text>
</comment>
<reference evidence="2 3" key="1">
    <citation type="submission" date="2016-07" db="EMBL/GenBank/DDBJ databases">
        <title>Pervasive Adenine N6-methylation of Active Genes in Fungi.</title>
        <authorList>
            <consortium name="DOE Joint Genome Institute"/>
            <person name="Mondo S.J."/>
            <person name="Dannebaum R.O."/>
            <person name="Kuo R.C."/>
            <person name="Labutti K."/>
            <person name="Haridas S."/>
            <person name="Kuo A."/>
            <person name="Salamov A."/>
            <person name="Ahrendt S.R."/>
            <person name="Lipzen A."/>
            <person name="Sullivan W."/>
            <person name="Andreopoulos W.B."/>
            <person name="Clum A."/>
            <person name="Lindquist E."/>
            <person name="Daum C."/>
            <person name="Ramamoorthy G.K."/>
            <person name="Gryganskyi A."/>
            <person name="Culley D."/>
            <person name="Magnuson J.K."/>
            <person name="James T.Y."/>
            <person name="O'Malley M.A."/>
            <person name="Stajich J.E."/>
            <person name="Spatafora J.W."/>
            <person name="Visel A."/>
            <person name="Grigoriev I.V."/>
        </authorList>
    </citation>
    <scope>NUCLEOTIDE SEQUENCE [LARGE SCALE GENOMIC DNA]</scope>
    <source>
        <strain evidence="2 3">CBS 115471</strain>
    </source>
</reference>
<name>A0A1Y1Z2D7_9PLEO</name>
<accession>A0A1Y1Z2D7</accession>
<proteinExistence type="predicted"/>
<dbReference type="AlphaFoldDB" id="A0A1Y1Z2D7"/>
<evidence type="ECO:0000313" key="2">
    <source>
        <dbReference type="EMBL" id="ORY04461.1"/>
    </source>
</evidence>
<organism evidence="2 3">
    <name type="scientific">Clohesyomyces aquaticus</name>
    <dbReference type="NCBI Taxonomy" id="1231657"/>
    <lineage>
        <taxon>Eukaryota</taxon>
        <taxon>Fungi</taxon>
        <taxon>Dikarya</taxon>
        <taxon>Ascomycota</taxon>
        <taxon>Pezizomycotina</taxon>
        <taxon>Dothideomycetes</taxon>
        <taxon>Pleosporomycetidae</taxon>
        <taxon>Pleosporales</taxon>
        <taxon>Lindgomycetaceae</taxon>
        <taxon>Clohesyomyces</taxon>
    </lineage>
</organism>
<keyword evidence="3" id="KW-1185">Reference proteome</keyword>